<organism evidence="1 2">
    <name type="scientific">Sporichthya brevicatena</name>
    <dbReference type="NCBI Taxonomy" id="171442"/>
    <lineage>
        <taxon>Bacteria</taxon>
        <taxon>Bacillati</taxon>
        <taxon>Actinomycetota</taxon>
        <taxon>Actinomycetes</taxon>
        <taxon>Sporichthyales</taxon>
        <taxon>Sporichthyaceae</taxon>
        <taxon>Sporichthya</taxon>
    </lineage>
</organism>
<sequence>MTATALDSCVHGCEHVAGPGHTGACVRRPAIPEPLARTWFFDPGLEITIDGEPGDGGVTRVSVWDEVKLGEMDPDVAARLAEAFRSAADVIEAFHGKPRG</sequence>
<name>A0ABP3S6F1_9ACTN</name>
<gene>
    <name evidence="1" type="ORF">GCM10009547_33880</name>
</gene>
<evidence type="ECO:0000313" key="2">
    <source>
        <dbReference type="Proteomes" id="UP001500957"/>
    </source>
</evidence>
<protein>
    <submittedName>
        <fullName evidence="1">Uncharacterized protein</fullName>
    </submittedName>
</protein>
<dbReference type="RefSeq" id="WP_344606885.1">
    <property type="nucleotide sequence ID" value="NZ_BAAAHE010000029.1"/>
</dbReference>
<accession>A0ABP3S6F1</accession>
<evidence type="ECO:0000313" key="1">
    <source>
        <dbReference type="EMBL" id="GAA0627535.1"/>
    </source>
</evidence>
<dbReference type="EMBL" id="BAAAHE010000029">
    <property type="protein sequence ID" value="GAA0627535.1"/>
    <property type="molecule type" value="Genomic_DNA"/>
</dbReference>
<reference evidence="2" key="1">
    <citation type="journal article" date="2019" name="Int. J. Syst. Evol. Microbiol.">
        <title>The Global Catalogue of Microorganisms (GCM) 10K type strain sequencing project: providing services to taxonomists for standard genome sequencing and annotation.</title>
        <authorList>
            <consortium name="The Broad Institute Genomics Platform"/>
            <consortium name="The Broad Institute Genome Sequencing Center for Infectious Disease"/>
            <person name="Wu L."/>
            <person name="Ma J."/>
        </authorList>
    </citation>
    <scope>NUCLEOTIDE SEQUENCE [LARGE SCALE GENOMIC DNA]</scope>
    <source>
        <strain evidence="2">JCM 10671</strain>
    </source>
</reference>
<proteinExistence type="predicted"/>
<comment type="caution">
    <text evidence="1">The sequence shown here is derived from an EMBL/GenBank/DDBJ whole genome shotgun (WGS) entry which is preliminary data.</text>
</comment>
<keyword evidence="2" id="KW-1185">Reference proteome</keyword>
<dbReference type="Proteomes" id="UP001500957">
    <property type="component" value="Unassembled WGS sequence"/>
</dbReference>